<dbReference type="Gramene" id="TraesCS7A02G271900.1">
    <property type="protein sequence ID" value="TraesCS7A02G271900.1"/>
    <property type="gene ID" value="TraesCS7A02G271900"/>
</dbReference>
<feature type="domain" description="F-box associated beta-propeller type 3" evidence="2">
    <location>
        <begin position="110"/>
        <end position="324"/>
    </location>
</feature>
<dbReference type="Gramene" id="TraesJUL7A03G03938570.1">
    <property type="protein sequence ID" value="TraesJUL7A03G03938570.1"/>
    <property type="gene ID" value="TraesJUL7A03G03938570"/>
</dbReference>
<dbReference type="Gramene" id="TraesMAC7A03G03903670.1">
    <property type="protein sequence ID" value="TraesMAC7A03G03903670.1"/>
    <property type="gene ID" value="TraesMAC7A03G03903670"/>
</dbReference>
<reference evidence="3" key="1">
    <citation type="submission" date="2018-08" db="EMBL/GenBank/DDBJ databases">
        <authorList>
            <person name="Rossello M."/>
        </authorList>
    </citation>
    <scope>NUCLEOTIDE SEQUENCE [LARGE SCALE GENOMIC DNA]</scope>
    <source>
        <strain evidence="3">cv. Chinese Spring</strain>
    </source>
</reference>
<dbReference type="InterPro" id="IPR036047">
    <property type="entry name" value="F-box-like_dom_sf"/>
</dbReference>
<dbReference type="AlphaFoldDB" id="A0A3B6RIV1"/>
<dbReference type="PANTHER" id="PTHR35546:SF16">
    <property type="entry name" value="F-BOX ASSOCIATED UBIQUITINATION EFFECTOR FAMILY PROTEIN-RELATED"/>
    <property type="match status" value="1"/>
</dbReference>
<keyword evidence="4" id="KW-1185">Reference proteome</keyword>
<dbReference type="Gramene" id="TraesLDM7A03G03906700.1">
    <property type="protein sequence ID" value="TraesLDM7A03G03906700.1"/>
    <property type="gene ID" value="TraesLDM7A03G03906700"/>
</dbReference>
<name>A0A3B6RIV1_WHEAT</name>
<dbReference type="PANTHER" id="PTHR35546">
    <property type="entry name" value="F-BOX PROTEIN INTERACTION DOMAIN PROTEIN-RELATED"/>
    <property type="match status" value="1"/>
</dbReference>
<protein>
    <recommendedName>
        <fullName evidence="2">F-box associated beta-propeller type 3 domain-containing protein</fullName>
    </recommendedName>
</protein>
<dbReference type="Gramene" id="TraesCLE_scaffold_029656_01G000100.1">
    <property type="protein sequence ID" value="TraesCLE_scaffold_029656_01G000100.1"/>
    <property type="gene ID" value="TraesCLE_scaffold_029656_01G000100"/>
</dbReference>
<sequence length="394" mass="44447">MSSEPEQGNGAGDDEHSGGLPEDQMFEMLTRVSLDDLSACRQVSAQWRRLTYEPAFSALHCRRRADAVVSGYFVQGMARNRYSATFVSMHPSQADADPSVSLDFLPSAHVRVEAVSAHRGLACCVDADADAAARMGGKTSSARCYYACKPATRQWRALPNPRLRFPTAVTAMVARPAGAGAAADFKILRLSVPTLRDHLRCEIFDSRRRAWRRSADVMVWPESLVAAGPAVRAHGAMHWLRWPDRVSAAEDIFAFDMKSEAWRLIVLPPEVEDRTNRWAGKKKLVTVEGKLCLVVTVDEEAEVWVIADYGRQQERWEKKMAVNLKNLGMQEGRALILRDLCSSEVAFFNSVYRVIWYDFWRGEIAEVPVHHKCIQEVFKYESDLVPWDIDENKI</sequence>
<dbReference type="InterPro" id="IPR013187">
    <property type="entry name" value="F-box-assoc_dom_typ3"/>
</dbReference>
<organism evidence="3">
    <name type="scientific">Triticum aestivum</name>
    <name type="common">Wheat</name>
    <dbReference type="NCBI Taxonomy" id="4565"/>
    <lineage>
        <taxon>Eukaryota</taxon>
        <taxon>Viridiplantae</taxon>
        <taxon>Streptophyta</taxon>
        <taxon>Embryophyta</taxon>
        <taxon>Tracheophyta</taxon>
        <taxon>Spermatophyta</taxon>
        <taxon>Magnoliopsida</taxon>
        <taxon>Liliopsida</taxon>
        <taxon>Poales</taxon>
        <taxon>Poaceae</taxon>
        <taxon>BOP clade</taxon>
        <taxon>Pooideae</taxon>
        <taxon>Triticodae</taxon>
        <taxon>Triticeae</taxon>
        <taxon>Triticinae</taxon>
        <taxon>Triticum</taxon>
    </lineage>
</organism>
<feature type="region of interest" description="Disordered" evidence="1">
    <location>
        <begin position="1"/>
        <end position="21"/>
    </location>
</feature>
<dbReference type="Gramene" id="TraesSYM7A03G03854650.1">
    <property type="protein sequence ID" value="TraesSYM7A03G03854650.1"/>
    <property type="gene ID" value="TraesSYM7A03G03854650"/>
</dbReference>
<dbReference type="NCBIfam" id="TIGR01640">
    <property type="entry name" value="F_box_assoc_1"/>
    <property type="match status" value="1"/>
</dbReference>
<dbReference type="InterPro" id="IPR055290">
    <property type="entry name" value="At3g26010-like"/>
</dbReference>
<dbReference type="SUPFAM" id="SSF81383">
    <property type="entry name" value="F-box domain"/>
    <property type="match status" value="1"/>
</dbReference>
<dbReference type="Gramene" id="TraesARI7A03G03874800.1">
    <property type="protein sequence ID" value="TraesARI7A03G03874800.1"/>
    <property type="gene ID" value="TraesARI7A03G03874800"/>
</dbReference>
<evidence type="ECO:0000256" key="1">
    <source>
        <dbReference type="SAM" id="MobiDB-lite"/>
    </source>
</evidence>
<dbReference type="Gramene" id="TraesPARA_EIv1.0_2288780.1">
    <property type="protein sequence ID" value="TraesPARA_EIv1.0_2288780.1.CDS"/>
    <property type="gene ID" value="TraesPARA_EIv1.0_2288780"/>
</dbReference>
<dbReference type="Proteomes" id="UP000019116">
    <property type="component" value="Chromosome 7A"/>
</dbReference>
<dbReference type="Pfam" id="PF08268">
    <property type="entry name" value="FBA_3"/>
    <property type="match status" value="1"/>
</dbReference>
<evidence type="ECO:0000313" key="4">
    <source>
        <dbReference type="Proteomes" id="UP000019116"/>
    </source>
</evidence>
<dbReference type="OrthoDB" id="1845982at2759"/>
<dbReference type="Gramene" id="TraesCS7A03G0635200.1">
    <property type="protein sequence ID" value="TraesCS7A03G0635200.1.CDS"/>
    <property type="gene ID" value="TraesCS7A03G0635200"/>
</dbReference>
<proteinExistence type="predicted"/>
<reference evidence="3" key="2">
    <citation type="submission" date="2018-10" db="UniProtKB">
        <authorList>
            <consortium name="EnsemblPlants"/>
        </authorList>
    </citation>
    <scope>IDENTIFICATION</scope>
</reference>
<dbReference type="Gene3D" id="1.20.1280.50">
    <property type="match status" value="1"/>
</dbReference>
<dbReference type="GeneID" id="123151469"/>
<gene>
    <name evidence="3" type="primary">LOC123151469</name>
</gene>
<dbReference type="Gramene" id="TraesROB_scaffold_073461_01G000100.1">
    <property type="protein sequence ID" value="TraesROB_scaffold_073461_01G000100.1"/>
    <property type="gene ID" value="TraesROB_scaffold_073461_01G000100"/>
</dbReference>
<dbReference type="InterPro" id="IPR017451">
    <property type="entry name" value="F-box-assoc_interact_dom"/>
</dbReference>
<evidence type="ECO:0000313" key="3">
    <source>
        <dbReference type="EnsemblPlants" id="TraesCS7A02G271900.1"/>
    </source>
</evidence>
<dbReference type="Gramene" id="TraesRN7A0100609400.1">
    <property type="protein sequence ID" value="TraesRN7A0100609400.1"/>
    <property type="gene ID" value="TraesRN7A0100609400"/>
</dbReference>
<accession>A0A3B6RIV1</accession>
<dbReference type="OMA" id="HYRNTKI"/>
<dbReference type="EnsemblPlants" id="TraesCS7A02G271900.1">
    <property type="protein sequence ID" value="TraesCS7A02G271900.1"/>
    <property type="gene ID" value="TraesCS7A02G271900"/>
</dbReference>
<evidence type="ECO:0000259" key="2">
    <source>
        <dbReference type="Pfam" id="PF08268"/>
    </source>
</evidence>
<dbReference type="Gramene" id="TraesNOR7A03G03946020.1">
    <property type="protein sequence ID" value="TraesNOR7A03G03946020.1"/>
    <property type="gene ID" value="TraesNOR7A03G03946020"/>
</dbReference>
<dbReference type="RefSeq" id="XP_044427107.1">
    <property type="nucleotide sequence ID" value="XM_044571172.1"/>
</dbReference>